<dbReference type="EMBL" id="GBRH01265619">
    <property type="protein sequence ID" value="JAD32276.1"/>
    <property type="molecule type" value="Transcribed_RNA"/>
</dbReference>
<proteinExistence type="predicted"/>
<name>A0A0A8Z0D3_ARUDO</name>
<organism evidence="2">
    <name type="scientific">Arundo donax</name>
    <name type="common">Giant reed</name>
    <name type="synonym">Donax arundinaceus</name>
    <dbReference type="NCBI Taxonomy" id="35708"/>
    <lineage>
        <taxon>Eukaryota</taxon>
        <taxon>Viridiplantae</taxon>
        <taxon>Streptophyta</taxon>
        <taxon>Embryophyta</taxon>
        <taxon>Tracheophyta</taxon>
        <taxon>Spermatophyta</taxon>
        <taxon>Magnoliopsida</taxon>
        <taxon>Liliopsida</taxon>
        <taxon>Poales</taxon>
        <taxon>Poaceae</taxon>
        <taxon>PACMAD clade</taxon>
        <taxon>Arundinoideae</taxon>
        <taxon>Arundineae</taxon>
        <taxon>Arundo</taxon>
    </lineage>
</organism>
<reference evidence="2" key="1">
    <citation type="submission" date="2014-09" db="EMBL/GenBank/DDBJ databases">
        <authorList>
            <person name="Magalhaes I.L.F."/>
            <person name="Oliveira U."/>
            <person name="Santos F.R."/>
            <person name="Vidigal T.H.D.A."/>
            <person name="Brescovit A.D."/>
            <person name="Santos A.J."/>
        </authorList>
    </citation>
    <scope>NUCLEOTIDE SEQUENCE</scope>
    <source>
        <tissue evidence="2">Shoot tissue taken approximately 20 cm above the soil surface</tissue>
    </source>
</reference>
<evidence type="ECO:0000256" key="1">
    <source>
        <dbReference type="SAM" id="SignalP"/>
    </source>
</evidence>
<sequence length="42" mass="4637">MPPVTVCWLFLSLLMGSSSVIHSLSFVQNIPKVQLILVTYSS</sequence>
<reference evidence="2" key="2">
    <citation type="journal article" date="2015" name="Data Brief">
        <title>Shoot transcriptome of the giant reed, Arundo donax.</title>
        <authorList>
            <person name="Barrero R.A."/>
            <person name="Guerrero F.D."/>
            <person name="Moolhuijzen P."/>
            <person name="Goolsby J.A."/>
            <person name="Tidwell J."/>
            <person name="Bellgard S.E."/>
            <person name="Bellgard M.I."/>
        </authorList>
    </citation>
    <scope>NUCLEOTIDE SEQUENCE</scope>
    <source>
        <tissue evidence="2">Shoot tissue taken approximately 20 cm above the soil surface</tissue>
    </source>
</reference>
<feature type="signal peptide" evidence="1">
    <location>
        <begin position="1"/>
        <end position="19"/>
    </location>
</feature>
<feature type="chain" id="PRO_5002043501" evidence="1">
    <location>
        <begin position="20"/>
        <end position="42"/>
    </location>
</feature>
<evidence type="ECO:0000313" key="2">
    <source>
        <dbReference type="EMBL" id="JAD32276.1"/>
    </source>
</evidence>
<keyword evidence="1" id="KW-0732">Signal</keyword>
<accession>A0A0A8Z0D3</accession>
<dbReference type="AlphaFoldDB" id="A0A0A8Z0D3"/>
<protein>
    <submittedName>
        <fullName evidence="2">Uncharacterized protein</fullName>
    </submittedName>
</protein>